<sequence length="195" mass="20886">MSEPELEAEVEDGVSDTSPMMPGPPSLSLKVPHLRPEPLGPAGRCLWVLMLATANLTLLLLHLLLPIAVFSLALLPSAAVVYVGFHCHSRVLRSDSRPCRALLDDRSSSALIVLGFLTLPPLLVLASAAYGRLIHHLCQLLPLPPPPWASACARGSSTKPQGSCLETQGGCLETQGNCLESQGRWEGDSQARDWV</sequence>
<evidence type="ECO:0000313" key="8">
    <source>
        <dbReference type="Ensembl" id="ENSVURP00010030892.1"/>
    </source>
</evidence>
<keyword evidence="3 7" id="KW-0812">Transmembrane</keyword>
<proteinExistence type="inferred from homology"/>
<dbReference type="GO" id="GO:0030165">
    <property type="term" value="F:PDZ domain binding"/>
    <property type="evidence" value="ECO:0007669"/>
    <property type="project" value="TreeGrafter"/>
</dbReference>
<feature type="compositionally biased region" description="Acidic residues" evidence="6">
    <location>
        <begin position="1"/>
        <end position="14"/>
    </location>
</feature>
<dbReference type="Proteomes" id="UP000314987">
    <property type="component" value="Unassembled WGS sequence"/>
</dbReference>
<evidence type="ECO:0000256" key="2">
    <source>
        <dbReference type="ARBA" id="ARBA00005734"/>
    </source>
</evidence>
<dbReference type="GeneID" id="114038169"/>
<reference evidence="8" key="2">
    <citation type="submission" date="2025-08" db="UniProtKB">
        <authorList>
            <consortium name="Ensembl"/>
        </authorList>
    </citation>
    <scope>IDENTIFICATION</scope>
</reference>
<reference evidence="8" key="3">
    <citation type="submission" date="2025-09" db="UniProtKB">
        <authorList>
            <consortium name="Ensembl"/>
        </authorList>
    </citation>
    <scope>IDENTIFICATION</scope>
</reference>
<evidence type="ECO:0000256" key="4">
    <source>
        <dbReference type="ARBA" id="ARBA00022989"/>
    </source>
</evidence>
<dbReference type="GeneTree" id="ENSGT00730000111599"/>
<protein>
    <recommendedName>
        <fullName evidence="10">Transmembrane protein 88B</fullName>
    </recommendedName>
</protein>
<dbReference type="AlphaFoldDB" id="A0A4X2MAV6"/>
<feature type="transmembrane region" description="Helical" evidence="7">
    <location>
        <begin position="70"/>
        <end position="88"/>
    </location>
</feature>
<accession>A0A4X2MAV6</accession>
<evidence type="ECO:0008006" key="10">
    <source>
        <dbReference type="Google" id="ProtNLM"/>
    </source>
</evidence>
<feature type="transmembrane region" description="Helical" evidence="7">
    <location>
        <begin position="109"/>
        <end position="130"/>
    </location>
</feature>
<dbReference type="Ensembl" id="ENSVURT00010035176.1">
    <property type="protein sequence ID" value="ENSVURP00010030892.1"/>
    <property type="gene ID" value="ENSVURG00010023631.1"/>
</dbReference>
<reference evidence="9" key="1">
    <citation type="submission" date="2018-12" db="EMBL/GenBank/DDBJ databases">
        <authorList>
            <person name="Yazar S."/>
        </authorList>
    </citation>
    <scope>NUCLEOTIDE SEQUENCE [LARGE SCALE GENOMIC DNA]</scope>
</reference>
<dbReference type="RefSeq" id="XP_027711139.1">
    <property type="nucleotide sequence ID" value="XM_027855338.1"/>
</dbReference>
<dbReference type="GO" id="GO:0005886">
    <property type="term" value="C:plasma membrane"/>
    <property type="evidence" value="ECO:0007669"/>
    <property type="project" value="TreeGrafter"/>
</dbReference>
<keyword evidence="9" id="KW-1185">Reference proteome</keyword>
<keyword evidence="4 7" id="KW-1133">Transmembrane helix</keyword>
<dbReference type="CTD" id="643965"/>
<evidence type="ECO:0000256" key="7">
    <source>
        <dbReference type="SAM" id="Phobius"/>
    </source>
</evidence>
<organism evidence="8 9">
    <name type="scientific">Vombatus ursinus</name>
    <name type="common">Common wombat</name>
    <dbReference type="NCBI Taxonomy" id="29139"/>
    <lineage>
        <taxon>Eukaryota</taxon>
        <taxon>Metazoa</taxon>
        <taxon>Chordata</taxon>
        <taxon>Craniata</taxon>
        <taxon>Vertebrata</taxon>
        <taxon>Euteleostomi</taxon>
        <taxon>Mammalia</taxon>
        <taxon>Metatheria</taxon>
        <taxon>Diprotodontia</taxon>
        <taxon>Vombatidae</taxon>
        <taxon>Vombatus</taxon>
    </lineage>
</organism>
<comment type="similarity">
    <text evidence="2">Belongs to the TMEM88 family.</text>
</comment>
<dbReference type="PANTHER" id="PTHR28628:SF2">
    <property type="entry name" value="TRANSMEMBRANE PROTEIN 88B"/>
    <property type="match status" value="1"/>
</dbReference>
<evidence type="ECO:0000256" key="3">
    <source>
        <dbReference type="ARBA" id="ARBA00022692"/>
    </source>
</evidence>
<dbReference type="PANTHER" id="PTHR28628">
    <property type="entry name" value="TRANSMEMBRANE PROTEIN 88-RELATED"/>
    <property type="match status" value="1"/>
</dbReference>
<feature type="region of interest" description="Disordered" evidence="6">
    <location>
        <begin position="1"/>
        <end position="22"/>
    </location>
</feature>
<comment type="subcellular location">
    <subcellularLocation>
        <location evidence="1">Membrane</location>
        <topology evidence="1">Multi-pass membrane protein</topology>
    </subcellularLocation>
</comment>
<evidence type="ECO:0000256" key="1">
    <source>
        <dbReference type="ARBA" id="ARBA00004141"/>
    </source>
</evidence>
<evidence type="ECO:0000256" key="5">
    <source>
        <dbReference type="ARBA" id="ARBA00023136"/>
    </source>
</evidence>
<name>A0A4X2MAV6_VOMUR</name>
<evidence type="ECO:0000313" key="9">
    <source>
        <dbReference type="Proteomes" id="UP000314987"/>
    </source>
</evidence>
<dbReference type="InterPro" id="IPR033355">
    <property type="entry name" value="TMEM88"/>
</dbReference>
<keyword evidence="5 7" id="KW-0472">Membrane</keyword>
<evidence type="ECO:0000256" key="6">
    <source>
        <dbReference type="SAM" id="MobiDB-lite"/>
    </source>
</evidence>
<gene>
    <name evidence="8" type="primary">TMEM88B</name>
</gene>
<dbReference type="OMA" id="EEQLCAW"/>
<dbReference type="OrthoDB" id="9948320at2759"/>
<dbReference type="GO" id="GO:0090090">
    <property type="term" value="P:negative regulation of canonical Wnt signaling pathway"/>
    <property type="evidence" value="ECO:0007669"/>
    <property type="project" value="TreeGrafter"/>
</dbReference>